<organism evidence="7 8">
    <name type="scientific">Peptoniphilus ovalis</name>
    <dbReference type="NCBI Taxonomy" id="2841503"/>
    <lineage>
        <taxon>Bacteria</taxon>
        <taxon>Bacillati</taxon>
        <taxon>Bacillota</taxon>
        <taxon>Tissierellia</taxon>
        <taxon>Tissierellales</taxon>
        <taxon>Peptoniphilaceae</taxon>
        <taxon>Peptoniphilus</taxon>
    </lineage>
</organism>
<dbReference type="NCBIfam" id="TIGR01063">
    <property type="entry name" value="gyrA"/>
    <property type="match status" value="1"/>
</dbReference>
<dbReference type="PROSITE" id="PS52040">
    <property type="entry name" value="TOPO_IIA"/>
    <property type="match status" value="1"/>
</dbReference>
<sequence>MTENNFIESGIIDVDIDKKMRSSYLDYSMSVIVARALPDVRDGLKPVHRRIIYGMQELNLASNGPYRKSARLVGDVMGKFHPHGDSSIYDATVRLAQDFSTRYPLVDGQGNFGNIDGDGAAAMRYTEVKMTKLAEEMLRDIKKDTVDFVPNFDESETEPTILPSRFPNLIVNGSSGIAVGMATNMAPHNMNEAIDGVIAYIDNDNISIDELNEIIKGPDFPTGAQIMGTDGIKKAYKTGRGKITVRAIAEIKTVKKREQIVITELPYQVNKSTLVMKIADLAKNKEIEGISNITDASNKKGINIIIDLKRDANAEVVLNKLYKNTQMQTTFGIINLALVNGKPEILNLKDLIRHYVDHQVEVVTRRTVFDLNKAEARAHIIEGLFIALDNIDRIIKIVRGSKDDKEAKEKFHEEFNLTDAQSQAILDMRIRRLTGLERERLQDEYDKLQADIKWFKEILENNEVLMNLIKEELTEIKEKYGDLRRTIISHDDTDIEIEDIIKKEDVVITLTQFGYIKRMSEGTYKPQKRGGRGVSSGNMREDDFVKELFVTSTHDMILFFTSLGNVFKLKAYEIPQDSRTSRGTAIVNLLDLEEDEKISSIIPVKEYDPELNFLMVTENGIIKRTSFKEYKNIRKSGIIAIKLNEGDKLINVHLTKNDENVILVTKKGQSIRFDEEQVRKSGRNSIGVKSIELAEGDKVVSSDIADDNKYLLVVSENGYGKLTQLSNYKVQNRGGKGILTYKITNKTGDVASASVVDKEDDIMIIADSGIIIRILTDDISVQGRNTSGVKLMNLKDAKVVAVARYIGD</sequence>
<evidence type="ECO:0000256" key="5">
    <source>
        <dbReference type="SAM" id="Coils"/>
    </source>
</evidence>
<dbReference type="RefSeq" id="WP_216548239.1">
    <property type="nucleotide sequence ID" value="NZ_JAHLQO010000001.1"/>
</dbReference>
<feature type="domain" description="Topo IIA-type catalytic" evidence="6">
    <location>
        <begin position="37"/>
        <end position="500"/>
    </location>
</feature>
<keyword evidence="3 4" id="KW-0413">Isomerase</keyword>
<evidence type="ECO:0000313" key="8">
    <source>
        <dbReference type="Proteomes" id="UP000783742"/>
    </source>
</evidence>
<comment type="caution">
    <text evidence="7">The sequence shown here is derived from an EMBL/GenBank/DDBJ whole genome shotgun (WGS) entry which is preliminary data.</text>
</comment>
<dbReference type="InterPro" id="IPR006691">
    <property type="entry name" value="GyrA/parC_rep"/>
</dbReference>
<keyword evidence="5" id="KW-0175">Coiled coil</keyword>
<gene>
    <name evidence="3 7" type="primary">gyrA</name>
    <name evidence="7" type="ORF">KQI68_01335</name>
</gene>
<evidence type="ECO:0000313" key="7">
    <source>
        <dbReference type="EMBL" id="MBU5668475.1"/>
    </source>
</evidence>
<keyword evidence="3 4" id="KW-0799">Topoisomerase</keyword>
<dbReference type="InterPro" id="IPR005743">
    <property type="entry name" value="GyrA"/>
</dbReference>
<dbReference type="InterPro" id="IPR050220">
    <property type="entry name" value="Type_II_DNA_Topoisomerases"/>
</dbReference>
<feature type="coiled-coil region" evidence="5">
    <location>
        <begin position="431"/>
        <end position="486"/>
    </location>
</feature>
<comment type="subunit">
    <text evidence="3">Heterotetramer, composed of two GyrA and two GyrB chains. In the heterotetramer, GyrA contains the active site tyrosine that forms a transient covalent intermediate with DNA, while GyrB binds cofactors and catalyzes ATP hydrolysis.</text>
</comment>
<comment type="subcellular location">
    <subcellularLocation>
        <location evidence="3">Cytoplasm</location>
    </subcellularLocation>
</comment>
<keyword evidence="3" id="KW-0963">Cytoplasm</keyword>
<comment type="function">
    <text evidence="3">A type II topoisomerase that negatively supercoils closed circular double-stranded (ds) DNA in an ATP-dependent manner to modulate DNA topology and maintain chromosomes in an underwound state. Negative supercoiling favors strand separation, and DNA replication, transcription, recombination and repair, all of which involve strand separation. Also able to catalyze the interconversion of other topological isomers of dsDNA rings, including catenanes and knotted rings. Type II topoisomerases break and join 2 DNA strands simultaneously in an ATP-dependent manner.</text>
</comment>
<dbReference type="EMBL" id="JAHLQO010000001">
    <property type="protein sequence ID" value="MBU5668475.1"/>
    <property type="molecule type" value="Genomic_DNA"/>
</dbReference>
<comment type="miscellaneous">
    <text evidence="3">Few gyrases are as efficient as E.coli at forming negative supercoils. Not all organisms have 2 type II topoisomerases; in organisms with a single type II topoisomerase this enzyme also has to decatenate newly replicated chromosomes.</text>
</comment>
<feature type="short sequence motif" description="GyrA-box" evidence="3">
    <location>
        <begin position="527"/>
        <end position="533"/>
    </location>
</feature>
<accession>A0ABS6FGX8</accession>
<dbReference type="Proteomes" id="UP000783742">
    <property type="component" value="Unassembled WGS sequence"/>
</dbReference>
<evidence type="ECO:0000256" key="3">
    <source>
        <dbReference type="HAMAP-Rule" id="MF_01897"/>
    </source>
</evidence>
<evidence type="ECO:0000259" key="6">
    <source>
        <dbReference type="PROSITE" id="PS52040"/>
    </source>
</evidence>
<comment type="catalytic activity">
    <reaction evidence="3 4">
        <text>ATP-dependent breakage, passage and rejoining of double-stranded DNA.</text>
        <dbReference type="EC" id="5.6.2.2"/>
    </reaction>
</comment>
<name>A0ABS6FGX8_9FIRM</name>
<protein>
    <recommendedName>
        <fullName evidence="3">DNA gyrase subunit A</fullName>
        <ecNumber evidence="3">5.6.2.2</ecNumber>
    </recommendedName>
</protein>
<dbReference type="PANTHER" id="PTHR43493:SF5">
    <property type="entry name" value="DNA GYRASE SUBUNIT A, CHLOROPLASTIC_MITOCHONDRIAL"/>
    <property type="match status" value="1"/>
</dbReference>
<keyword evidence="1 3" id="KW-0547">Nucleotide-binding</keyword>
<dbReference type="InterPro" id="IPR002205">
    <property type="entry name" value="Topo_IIA_dom_A"/>
</dbReference>
<evidence type="ECO:0000256" key="4">
    <source>
        <dbReference type="PROSITE-ProRule" id="PRU01384"/>
    </source>
</evidence>
<keyword evidence="8" id="KW-1185">Reference proteome</keyword>
<dbReference type="Pfam" id="PF03989">
    <property type="entry name" value="DNA_gyraseA_C"/>
    <property type="match status" value="6"/>
</dbReference>
<dbReference type="Pfam" id="PF00521">
    <property type="entry name" value="DNA_topoisoIV"/>
    <property type="match status" value="1"/>
</dbReference>
<evidence type="ECO:0000256" key="1">
    <source>
        <dbReference type="ARBA" id="ARBA00022741"/>
    </source>
</evidence>
<keyword evidence="3 4" id="KW-0238">DNA-binding</keyword>
<reference evidence="7 8" key="1">
    <citation type="submission" date="2021-06" db="EMBL/GenBank/DDBJ databases">
        <authorList>
            <person name="Sun Q."/>
            <person name="Li D."/>
        </authorList>
    </citation>
    <scope>NUCLEOTIDE SEQUENCE [LARGE SCALE GENOMIC DNA]</scope>
    <source>
        <strain evidence="7 8">MSJ-1</strain>
    </source>
</reference>
<proteinExistence type="inferred from homology"/>
<dbReference type="HAMAP" id="MF_01897">
    <property type="entry name" value="GyrA"/>
    <property type="match status" value="1"/>
</dbReference>
<dbReference type="NCBIfam" id="NF004044">
    <property type="entry name" value="PRK05561.1"/>
    <property type="match status" value="1"/>
</dbReference>
<keyword evidence="2 3" id="KW-0067">ATP-binding</keyword>
<comment type="similarity">
    <text evidence="3">Belongs to the type II topoisomerase GyrA/ParC subunit family.</text>
</comment>
<feature type="active site" description="O-(5'-phospho-DNA)-tyrosine intermediate" evidence="3 4">
    <location>
        <position position="125"/>
    </location>
</feature>
<dbReference type="SMART" id="SM00434">
    <property type="entry name" value="TOP4c"/>
    <property type="match status" value="1"/>
</dbReference>
<dbReference type="EC" id="5.6.2.2" evidence="3"/>
<dbReference type="NCBIfam" id="NF004043">
    <property type="entry name" value="PRK05560.1"/>
    <property type="match status" value="1"/>
</dbReference>
<dbReference type="PANTHER" id="PTHR43493">
    <property type="entry name" value="DNA GYRASE/TOPOISOMERASE SUBUNIT A"/>
    <property type="match status" value="1"/>
</dbReference>
<evidence type="ECO:0000256" key="2">
    <source>
        <dbReference type="ARBA" id="ARBA00022840"/>
    </source>
</evidence>
<dbReference type="CDD" id="cd00187">
    <property type="entry name" value="TOP4c"/>
    <property type="match status" value="1"/>
</dbReference>